<evidence type="ECO:0000259" key="2">
    <source>
        <dbReference type="Pfam" id="PF00501"/>
    </source>
</evidence>
<evidence type="ECO:0000256" key="1">
    <source>
        <dbReference type="ARBA" id="ARBA00006432"/>
    </source>
</evidence>
<proteinExistence type="inferred from homology"/>
<evidence type="ECO:0000313" key="3">
    <source>
        <dbReference type="EMBL" id="CAK0815532.1"/>
    </source>
</evidence>
<feature type="non-terminal residue" evidence="3">
    <location>
        <position position="1"/>
    </location>
</feature>
<organism evidence="3 4">
    <name type="scientific">Prorocentrum cordatum</name>
    <dbReference type="NCBI Taxonomy" id="2364126"/>
    <lineage>
        <taxon>Eukaryota</taxon>
        <taxon>Sar</taxon>
        <taxon>Alveolata</taxon>
        <taxon>Dinophyceae</taxon>
        <taxon>Prorocentrales</taxon>
        <taxon>Prorocentraceae</taxon>
        <taxon>Prorocentrum</taxon>
    </lineage>
</organism>
<evidence type="ECO:0000313" key="4">
    <source>
        <dbReference type="Proteomes" id="UP001189429"/>
    </source>
</evidence>
<keyword evidence="4" id="KW-1185">Reference proteome</keyword>
<accession>A0ABN9RBZ4</accession>
<sequence>AGIKKAVLESGLAAVEEAWTVSYAELREHAAEVSWSIAELLADVEVRHVAYLVGPGVGYVVVQLAVWGCGGVCVPLSAHSAPAELERLLLGSDCGLALADGPSEARLRPPAEKLGKRFASLAVRSGLEAGPRFVLSACPTAWFPASDVPRPGAEERARAMILFTAGATGKPRGVVHTHGSLAAQAELSAKAWRWTRDDHSLLVLPLHLLYGLQTSLYAALWSGAAVELARFSPAHCVQRLASGHIAGGS</sequence>
<dbReference type="PANTHER" id="PTHR43201:SF8">
    <property type="entry name" value="ACYL-COA SYNTHETASE FAMILY MEMBER 3"/>
    <property type="match status" value="1"/>
</dbReference>
<gene>
    <name evidence="3" type="ORF">PCOR1329_LOCUS18798</name>
</gene>
<comment type="similarity">
    <text evidence="1">Belongs to the ATP-dependent AMP-binding enzyme family.</text>
</comment>
<dbReference type="PANTHER" id="PTHR43201">
    <property type="entry name" value="ACYL-COA SYNTHETASE"/>
    <property type="match status" value="1"/>
</dbReference>
<feature type="domain" description="AMP-dependent synthetase/ligase" evidence="2">
    <location>
        <begin position="16"/>
        <end position="230"/>
    </location>
</feature>
<comment type="caution">
    <text evidence="3">The sequence shown here is derived from an EMBL/GenBank/DDBJ whole genome shotgun (WGS) entry which is preliminary data.</text>
</comment>
<dbReference type="SUPFAM" id="SSF56801">
    <property type="entry name" value="Acetyl-CoA synthetase-like"/>
    <property type="match status" value="1"/>
</dbReference>
<dbReference type="EMBL" id="CAUYUJ010005942">
    <property type="protein sequence ID" value="CAK0815532.1"/>
    <property type="molecule type" value="Genomic_DNA"/>
</dbReference>
<feature type="non-terminal residue" evidence="3">
    <location>
        <position position="249"/>
    </location>
</feature>
<dbReference type="Proteomes" id="UP001189429">
    <property type="component" value="Unassembled WGS sequence"/>
</dbReference>
<name>A0ABN9RBZ4_9DINO</name>
<dbReference type="Gene3D" id="3.40.50.12780">
    <property type="entry name" value="N-terminal domain of ligase-like"/>
    <property type="match status" value="1"/>
</dbReference>
<protein>
    <recommendedName>
        <fullName evidence="2">AMP-dependent synthetase/ligase domain-containing protein</fullName>
    </recommendedName>
</protein>
<dbReference type="InterPro" id="IPR042099">
    <property type="entry name" value="ANL_N_sf"/>
</dbReference>
<dbReference type="InterPro" id="IPR000873">
    <property type="entry name" value="AMP-dep_synth/lig_dom"/>
</dbReference>
<dbReference type="Pfam" id="PF00501">
    <property type="entry name" value="AMP-binding"/>
    <property type="match status" value="1"/>
</dbReference>
<reference evidence="3" key="1">
    <citation type="submission" date="2023-10" db="EMBL/GenBank/DDBJ databases">
        <authorList>
            <person name="Chen Y."/>
            <person name="Shah S."/>
            <person name="Dougan E. K."/>
            <person name="Thang M."/>
            <person name="Chan C."/>
        </authorList>
    </citation>
    <scope>NUCLEOTIDE SEQUENCE [LARGE SCALE GENOMIC DNA]</scope>
</reference>